<evidence type="ECO:0000256" key="1">
    <source>
        <dbReference type="SAM" id="MobiDB-lite"/>
    </source>
</evidence>
<dbReference type="EMBL" id="CM017698">
    <property type="protein sequence ID" value="TYG92453.1"/>
    <property type="molecule type" value="Genomic_DNA"/>
</dbReference>
<dbReference type="AlphaFoldDB" id="A0A5D2EG46"/>
<dbReference type="Proteomes" id="UP000323506">
    <property type="component" value="Chromosome A11"/>
</dbReference>
<sequence length="150" mass="17387">MPLKGGQRHHMLWQPIKGARRKRISLPKIATTTSRKDLVQRDSGSNELHSTEIHGEGGAKKTESGGNRMRNEGHKAKSREREEDLYKMTDKRLRLLGKGRRMRGKKGWTLFCEKKNEMGKGRVQEGRMTTDTRTATAKKERSRPSIFWWE</sequence>
<evidence type="ECO:0000313" key="2">
    <source>
        <dbReference type="EMBL" id="TYG92453.1"/>
    </source>
</evidence>
<evidence type="ECO:0000313" key="3">
    <source>
        <dbReference type="Proteomes" id="UP000323506"/>
    </source>
</evidence>
<name>A0A5D2EG46_GOSDA</name>
<feature type="compositionally biased region" description="Basic and acidic residues" evidence="1">
    <location>
        <begin position="119"/>
        <end position="130"/>
    </location>
</feature>
<feature type="region of interest" description="Disordered" evidence="1">
    <location>
        <begin position="1"/>
        <end position="85"/>
    </location>
</feature>
<feature type="compositionally biased region" description="Basic and acidic residues" evidence="1">
    <location>
        <begin position="49"/>
        <end position="85"/>
    </location>
</feature>
<accession>A0A5D2EG46</accession>
<reference evidence="2 3" key="1">
    <citation type="submission" date="2019-06" db="EMBL/GenBank/DDBJ databases">
        <title>WGS assembly of Gossypium darwinii.</title>
        <authorList>
            <person name="Chen Z.J."/>
            <person name="Sreedasyam A."/>
            <person name="Ando A."/>
            <person name="Song Q."/>
            <person name="De L."/>
            <person name="Hulse-Kemp A."/>
            <person name="Ding M."/>
            <person name="Ye W."/>
            <person name="Kirkbride R."/>
            <person name="Jenkins J."/>
            <person name="Plott C."/>
            <person name="Lovell J."/>
            <person name="Lin Y.-M."/>
            <person name="Vaughn R."/>
            <person name="Liu B."/>
            <person name="Li W."/>
            <person name="Simpson S."/>
            <person name="Scheffler B."/>
            <person name="Saski C."/>
            <person name="Grover C."/>
            <person name="Hu G."/>
            <person name="Conover J."/>
            <person name="Carlson J."/>
            <person name="Shu S."/>
            <person name="Boston L."/>
            <person name="Williams M."/>
            <person name="Peterson D."/>
            <person name="Mcgee K."/>
            <person name="Jones D."/>
            <person name="Wendel J."/>
            <person name="Stelly D."/>
            <person name="Grimwood J."/>
            <person name="Schmutz J."/>
        </authorList>
    </citation>
    <scope>NUCLEOTIDE SEQUENCE [LARGE SCALE GENOMIC DNA]</scope>
    <source>
        <strain evidence="2">1808015.09</strain>
    </source>
</reference>
<gene>
    <name evidence="2" type="ORF">ES288_A11G032300v1</name>
</gene>
<protein>
    <submittedName>
        <fullName evidence="2">Uncharacterized protein</fullName>
    </submittedName>
</protein>
<feature type="region of interest" description="Disordered" evidence="1">
    <location>
        <begin position="119"/>
        <end position="150"/>
    </location>
</feature>
<organism evidence="2 3">
    <name type="scientific">Gossypium darwinii</name>
    <name type="common">Darwin's cotton</name>
    <name type="synonym">Gossypium barbadense var. darwinii</name>
    <dbReference type="NCBI Taxonomy" id="34276"/>
    <lineage>
        <taxon>Eukaryota</taxon>
        <taxon>Viridiplantae</taxon>
        <taxon>Streptophyta</taxon>
        <taxon>Embryophyta</taxon>
        <taxon>Tracheophyta</taxon>
        <taxon>Spermatophyta</taxon>
        <taxon>Magnoliopsida</taxon>
        <taxon>eudicotyledons</taxon>
        <taxon>Gunneridae</taxon>
        <taxon>Pentapetalae</taxon>
        <taxon>rosids</taxon>
        <taxon>malvids</taxon>
        <taxon>Malvales</taxon>
        <taxon>Malvaceae</taxon>
        <taxon>Malvoideae</taxon>
        <taxon>Gossypium</taxon>
    </lineage>
</organism>
<proteinExistence type="predicted"/>
<feature type="compositionally biased region" description="Basic residues" evidence="1">
    <location>
        <begin position="1"/>
        <end position="11"/>
    </location>
</feature>
<keyword evidence="3" id="KW-1185">Reference proteome</keyword>